<dbReference type="InterPro" id="IPR004038">
    <property type="entry name" value="Ribosomal_eL8/eL30/eS12/Gad45"/>
</dbReference>
<evidence type="ECO:0000256" key="1">
    <source>
        <dbReference type="SAM" id="MobiDB-lite"/>
    </source>
</evidence>
<proteinExistence type="predicted"/>
<evidence type="ECO:0000259" key="2">
    <source>
        <dbReference type="Pfam" id="PF01248"/>
    </source>
</evidence>
<protein>
    <submittedName>
        <fullName evidence="3">Ribosomal L7Ae/L30e/S12e/Gadd45 family protein</fullName>
    </submittedName>
</protein>
<dbReference type="GeneID" id="98660360"/>
<dbReference type="RefSeq" id="WP_227600015.1">
    <property type="nucleotide sequence ID" value="NZ_JAJEPX010000002.1"/>
</dbReference>
<dbReference type="AlphaFoldDB" id="A0AAW4VUZ6"/>
<feature type="domain" description="Ribosomal protein eL8/eL30/eS12/Gadd45" evidence="2">
    <location>
        <begin position="9"/>
        <end position="90"/>
    </location>
</feature>
<comment type="caution">
    <text evidence="3">The sequence shown here is derived from an EMBL/GenBank/DDBJ whole genome shotgun (WGS) entry which is preliminary data.</text>
</comment>
<dbReference type="Gene3D" id="3.30.1330.30">
    <property type="match status" value="1"/>
</dbReference>
<evidence type="ECO:0000313" key="4">
    <source>
        <dbReference type="Proteomes" id="UP001298753"/>
    </source>
</evidence>
<dbReference type="Proteomes" id="UP001298753">
    <property type="component" value="Unassembled WGS sequence"/>
</dbReference>
<reference evidence="3 4" key="1">
    <citation type="submission" date="2021-10" db="EMBL/GenBank/DDBJ databases">
        <title>Anaerobic single-cell dispensing facilitates the cultivation of human gut bacteria.</title>
        <authorList>
            <person name="Afrizal A."/>
        </authorList>
    </citation>
    <scope>NUCLEOTIDE SEQUENCE [LARGE SCALE GENOMIC DNA]</scope>
    <source>
        <strain evidence="3 4">CLA-AA-H270</strain>
    </source>
</reference>
<feature type="compositionally biased region" description="Basic residues" evidence="1">
    <location>
        <begin position="122"/>
        <end position="131"/>
    </location>
</feature>
<dbReference type="InterPro" id="IPR029064">
    <property type="entry name" value="Ribosomal_eL30-like_sf"/>
</dbReference>
<feature type="region of interest" description="Disordered" evidence="1">
    <location>
        <begin position="119"/>
        <end position="271"/>
    </location>
</feature>
<evidence type="ECO:0000313" key="3">
    <source>
        <dbReference type="EMBL" id="MCC2175789.1"/>
    </source>
</evidence>
<accession>A0AAW4VUZ6</accession>
<gene>
    <name evidence="3" type="ORF">LKD22_01370</name>
</gene>
<keyword evidence="4" id="KW-1185">Reference proteome</keyword>
<dbReference type="Pfam" id="PF01248">
    <property type="entry name" value="Ribosomal_L7Ae"/>
    <property type="match status" value="1"/>
</dbReference>
<organism evidence="3 4">
    <name type="scientific">Agathobaculum butyriciproducens</name>
    <dbReference type="NCBI Taxonomy" id="1628085"/>
    <lineage>
        <taxon>Bacteria</taxon>
        <taxon>Bacillati</taxon>
        <taxon>Bacillota</taxon>
        <taxon>Clostridia</taxon>
        <taxon>Eubacteriales</taxon>
        <taxon>Butyricicoccaceae</taxon>
        <taxon>Agathobaculum</taxon>
    </lineage>
</organism>
<sequence length="271" mass="30521">MATDPVLRMLGLARRAGKLAYGDELVREACFDHKTRCVFIAGDAGANAAKKAAFYADKANVPCVTLPHGKLELGSAIGKAGCAMCAVADIGMAAAAVNKLAEQDPAYAEVAQQLSEKNVKIQSRRGVKKHKDKAEKTEEAPVKTGKSAEEKPKRTYRKPSGEKRPYRKNDENKRPYRKADGDKRPYRKDGDRPYRKNDGDKRPYRKDSESRPYRKNDGEKRPYRKEGDHPYRKNDGEKRPFRKDGERRPYRQSGAGKPSFNSGKRSFRNKT</sequence>
<name>A0AAW4VUZ6_9FIRM</name>
<dbReference type="EMBL" id="JAJEPX010000002">
    <property type="protein sequence ID" value="MCC2175789.1"/>
    <property type="molecule type" value="Genomic_DNA"/>
</dbReference>
<dbReference type="SUPFAM" id="SSF55315">
    <property type="entry name" value="L30e-like"/>
    <property type="match status" value="1"/>
</dbReference>
<feature type="compositionally biased region" description="Basic and acidic residues" evidence="1">
    <location>
        <begin position="132"/>
        <end position="249"/>
    </location>
</feature>